<evidence type="ECO:0000256" key="2">
    <source>
        <dbReference type="ARBA" id="ARBA00022737"/>
    </source>
</evidence>
<dbReference type="PANTHER" id="PTHR10857">
    <property type="entry name" value="COPINE"/>
    <property type="match status" value="1"/>
</dbReference>
<feature type="region of interest" description="Disordered" evidence="3">
    <location>
        <begin position="602"/>
        <end position="737"/>
    </location>
</feature>
<proteinExistence type="inferred from homology"/>
<feature type="compositionally biased region" description="Low complexity" evidence="3">
    <location>
        <begin position="684"/>
        <end position="693"/>
    </location>
</feature>
<dbReference type="EMBL" id="MCOG01000063">
    <property type="protein sequence ID" value="ORY59832.1"/>
    <property type="molecule type" value="Genomic_DNA"/>
</dbReference>
<protein>
    <submittedName>
        <fullName evidence="6">Copine-domain-containing protein</fullName>
    </submittedName>
</protein>
<dbReference type="InterPro" id="IPR002035">
    <property type="entry name" value="VWF_A"/>
</dbReference>
<dbReference type="SUPFAM" id="SSF49562">
    <property type="entry name" value="C2 domain (Calcium/lipid-binding domain, CaLB)"/>
    <property type="match status" value="2"/>
</dbReference>
<dbReference type="InterPro" id="IPR035892">
    <property type="entry name" value="C2_domain_sf"/>
</dbReference>
<dbReference type="SUPFAM" id="SSF53300">
    <property type="entry name" value="vWA-like"/>
    <property type="match status" value="1"/>
</dbReference>
<evidence type="ECO:0000256" key="3">
    <source>
        <dbReference type="SAM" id="MobiDB-lite"/>
    </source>
</evidence>
<feature type="domain" description="C2" evidence="4">
    <location>
        <begin position="128"/>
        <end position="257"/>
    </location>
</feature>
<comment type="caution">
    <text evidence="6">The sequence shown here is derived from an EMBL/GenBank/DDBJ whole genome shotgun (WGS) entry which is preliminary data.</text>
</comment>
<evidence type="ECO:0000313" key="7">
    <source>
        <dbReference type="Proteomes" id="UP000193920"/>
    </source>
</evidence>
<dbReference type="Pfam" id="PF07002">
    <property type="entry name" value="Copine"/>
    <property type="match status" value="1"/>
</dbReference>
<gene>
    <name evidence="6" type="ORF">LY90DRAFT_505944</name>
</gene>
<dbReference type="PROSITE" id="PS50004">
    <property type="entry name" value="C2"/>
    <property type="match status" value="2"/>
</dbReference>
<dbReference type="InterPro" id="IPR037768">
    <property type="entry name" value="C2B_Copine"/>
</dbReference>
<dbReference type="InterPro" id="IPR010734">
    <property type="entry name" value="Copine_C"/>
</dbReference>
<dbReference type="PROSITE" id="PS50234">
    <property type="entry name" value="VWFA"/>
    <property type="match status" value="1"/>
</dbReference>
<dbReference type="PANTHER" id="PTHR10857:SF106">
    <property type="entry name" value="C2 DOMAIN-CONTAINING PROTEIN"/>
    <property type="match status" value="1"/>
</dbReference>
<sequence>MTEIYGENVPVSKVQLRIKLKNLVDKDKFSKSDPQVYAYSRQSTKEKWLEVGKTELIMNNLNPEFATPIEMDYFFEEQQQLKFVVYDIDDFSNKNSSKNDFLGEYITTLADIVNARNSRIKGKLSKIQHGDIIITAEEISDSKKTVIYKFRAIKLDRKDLFGKSDPFFAIYRRINNSGDGDNLLLTYESEVIKNTLNPSWKKGEVNLSKISNSNIDEPLVIKIFDWNKNGNRDYIGEFETSIAELVAFKNKEYDVINVKKKAKKGKSYKNSGVFISEYVEIKEEYSFLDYLAGRTNFNLTIAIDFTASNEEPNNPKSLHYRNPNAYNEYQQAIYSVSRVLEVYSKDKQFPLYGFGAKYNNKISHCFPLNGNEAYPKVFGIEGIMHAYAHTLRDVKLYGPTNFSPVIKKVISECEQMERNEGKGANYHVLLIITDGKITDREETIRNIIKASFLPISIIIVGVGNDDFETMNELDADDVPLRDGNTVMNRDIVQFVPFRDVNAANDPKNLAKQVLYEIPEQFISYMKQNNIIPKKQLEPDTSFISEYTPAFNRQSSFIAGTENSFSLDPQSSFIASQPSRLSNSMYNHQSVNNYSFMSNAVPPPVPQQSYPPLQYQSMSPPVSPGQTAASTSIASSTSPTLTPSASSSNIPPSQPQGSVQYPYGYIPYGQPAYGQPPYGQPPYGQPAYGQPNPYMYQGAPAGTQPPSTTTPPSYSPSFYGSIPYSVGPTPEQKKEELK</sequence>
<feature type="domain" description="VWFA" evidence="5">
    <location>
        <begin position="298"/>
        <end position="517"/>
    </location>
</feature>
<dbReference type="GO" id="GO:0005544">
    <property type="term" value="F:calcium-dependent phospholipid binding"/>
    <property type="evidence" value="ECO:0007669"/>
    <property type="project" value="InterPro"/>
</dbReference>
<comment type="similarity">
    <text evidence="1">Belongs to the copine family.</text>
</comment>
<dbReference type="CDD" id="cd04048">
    <property type="entry name" value="C2A_Copine"/>
    <property type="match status" value="1"/>
</dbReference>
<dbReference type="Pfam" id="PF00168">
    <property type="entry name" value="C2"/>
    <property type="match status" value="2"/>
</dbReference>
<feature type="compositionally biased region" description="Polar residues" evidence="3">
    <location>
        <begin position="648"/>
        <end position="658"/>
    </location>
</feature>
<dbReference type="SMART" id="SM00239">
    <property type="entry name" value="C2"/>
    <property type="match status" value="2"/>
</dbReference>
<dbReference type="Gene3D" id="3.40.50.410">
    <property type="entry name" value="von Willebrand factor, type A domain"/>
    <property type="match status" value="1"/>
</dbReference>
<evidence type="ECO:0000256" key="1">
    <source>
        <dbReference type="ARBA" id="ARBA00009048"/>
    </source>
</evidence>
<feature type="compositionally biased region" description="Low complexity" evidence="3">
    <location>
        <begin position="606"/>
        <end position="619"/>
    </location>
</feature>
<evidence type="ECO:0000313" key="6">
    <source>
        <dbReference type="EMBL" id="ORY59832.1"/>
    </source>
</evidence>
<dbReference type="Proteomes" id="UP000193920">
    <property type="component" value="Unassembled WGS sequence"/>
</dbReference>
<dbReference type="OrthoDB" id="5855668at2759"/>
<evidence type="ECO:0000259" key="5">
    <source>
        <dbReference type="PROSITE" id="PS50234"/>
    </source>
</evidence>
<feature type="domain" description="C2" evidence="4">
    <location>
        <begin position="1"/>
        <end position="124"/>
    </location>
</feature>
<dbReference type="SMART" id="SM00327">
    <property type="entry name" value="VWA"/>
    <property type="match status" value="1"/>
</dbReference>
<accession>A0A1Y2DKS6</accession>
<evidence type="ECO:0000259" key="4">
    <source>
        <dbReference type="PROSITE" id="PS50004"/>
    </source>
</evidence>
<organism evidence="6 7">
    <name type="scientific">Neocallimastix californiae</name>
    <dbReference type="NCBI Taxonomy" id="1754190"/>
    <lineage>
        <taxon>Eukaryota</taxon>
        <taxon>Fungi</taxon>
        <taxon>Fungi incertae sedis</taxon>
        <taxon>Chytridiomycota</taxon>
        <taxon>Chytridiomycota incertae sedis</taxon>
        <taxon>Neocallimastigomycetes</taxon>
        <taxon>Neocallimastigales</taxon>
        <taxon>Neocallimastigaceae</taxon>
        <taxon>Neocallimastix</taxon>
    </lineage>
</organism>
<dbReference type="InterPro" id="IPR036465">
    <property type="entry name" value="vWFA_dom_sf"/>
</dbReference>
<dbReference type="AlphaFoldDB" id="A0A1Y2DKS6"/>
<keyword evidence="7" id="KW-1185">Reference proteome</keyword>
<name>A0A1Y2DKS6_9FUNG</name>
<dbReference type="GO" id="GO:0005886">
    <property type="term" value="C:plasma membrane"/>
    <property type="evidence" value="ECO:0007669"/>
    <property type="project" value="TreeGrafter"/>
</dbReference>
<dbReference type="CDD" id="cd04047">
    <property type="entry name" value="C2B_Copine"/>
    <property type="match status" value="1"/>
</dbReference>
<dbReference type="GO" id="GO:0071277">
    <property type="term" value="P:cellular response to calcium ion"/>
    <property type="evidence" value="ECO:0007669"/>
    <property type="project" value="TreeGrafter"/>
</dbReference>
<keyword evidence="2" id="KW-0677">Repeat</keyword>
<feature type="compositionally biased region" description="Low complexity" evidence="3">
    <location>
        <begin position="626"/>
        <end position="647"/>
    </location>
</feature>
<dbReference type="InterPro" id="IPR045052">
    <property type="entry name" value="Copine"/>
</dbReference>
<dbReference type="Gene3D" id="2.60.40.150">
    <property type="entry name" value="C2 domain"/>
    <property type="match status" value="2"/>
</dbReference>
<feature type="compositionally biased region" description="Low complexity" evidence="3">
    <location>
        <begin position="704"/>
        <end position="724"/>
    </location>
</feature>
<dbReference type="InterPro" id="IPR000008">
    <property type="entry name" value="C2_dom"/>
</dbReference>
<dbReference type="FunFam" id="2.60.40.150:FF:000099">
    <property type="entry name" value="Copine 3"/>
    <property type="match status" value="1"/>
</dbReference>
<dbReference type="STRING" id="1754190.A0A1Y2DKS6"/>
<feature type="compositionally biased region" description="Low complexity" evidence="3">
    <location>
        <begin position="659"/>
        <end position="676"/>
    </location>
</feature>
<reference evidence="6 7" key="1">
    <citation type="submission" date="2016-08" db="EMBL/GenBank/DDBJ databases">
        <title>A Parts List for Fungal Cellulosomes Revealed by Comparative Genomics.</title>
        <authorList>
            <consortium name="DOE Joint Genome Institute"/>
            <person name="Haitjema C.H."/>
            <person name="Gilmore S.P."/>
            <person name="Henske J.K."/>
            <person name="Solomon K.V."/>
            <person name="De Groot R."/>
            <person name="Kuo A."/>
            <person name="Mondo S.J."/>
            <person name="Salamov A.A."/>
            <person name="Labutti K."/>
            <person name="Zhao Z."/>
            <person name="Chiniquy J."/>
            <person name="Barry K."/>
            <person name="Brewer H.M."/>
            <person name="Purvine S.O."/>
            <person name="Wright A.T."/>
            <person name="Boxma B."/>
            <person name="Van Alen T."/>
            <person name="Hackstein J.H."/>
            <person name="Baker S.E."/>
            <person name="Grigoriev I.V."/>
            <person name="O'Malley M.A."/>
        </authorList>
    </citation>
    <scope>NUCLEOTIDE SEQUENCE [LARGE SCALE GENOMIC DNA]</scope>
    <source>
        <strain evidence="6 7">G1</strain>
    </source>
</reference>